<keyword evidence="7 18" id="KW-0028">Amino-acid biosynthesis</keyword>
<dbReference type="SUPFAM" id="SSF51735">
    <property type="entry name" value="NAD(P)-binding Rossmann-fold domains"/>
    <property type="match status" value="1"/>
</dbReference>
<dbReference type="FunFam" id="3.30.360.10:FF:000005">
    <property type="entry name" value="Homoserine dehydrogenase"/>
    <property type="match status" value="1"/>
</dbReference>
<evidence type="ECO:0000259" key="20">
    <source>
        <dbReference type="Pfam" id="PF00742"/>
    </source>
</evidence>
<dbReference type="InterPro" id="IPR001342">
    <property type="entry name" value="HDH_cat"/>
</dbReference>
<evidence type="ECO:0000256" key="14">
    <source>
        <dbReference type="ARBA" id="ARBA00023167"/>
    </source>
</evidence>
<feature type="binding site" evidence="17">
    <location>
        <position position="117"/>
    </location>
    <ligand>
        <name>NADPH</name>
        <dbReference type="ChEBI" id="CHEBI:57783"/>
    </ligand>
</feature>
<dbReference type="Gene3D" id="3.40.50.720">
    <property type="entry name" value="NAD(P)-binding Rossmann-like Domain"/>
    <property type="match status" value="1"/>
</dbReference>
<sequence>MFFSKAQTEVHKMKKLNIALLGLGTVGSGVVKIIEENRQQIQDTLNKDIVIKHILVRDKSKKRPLNISQYHLTEDVNEILNDDSLDIIVEVMGGIEPTVDWLRTALKNKKHVITANKDLLAVHLKLLEDLAEENGVALKFEASVAGGIPIVNAINNGLNANNISKFMGILNGTSNFILSKMTKEQTTFEEALDEAKRLGFAEADPTDDVEGVDAARKVVITSYLSFNQVIKLNDVKRRGISGVTLTDINVADQLGYKIKLIGKGIYENGKVNASVEPTLIDKKHQLAAVEDEYNAIYVIGDAVGDTMFYGKGAGSLATGSAVVSDLLNVALFFESDLHTLPPHFELKTDKTREMMDSDAEINIKEKSNFFVVVNHVKGSIENFENELKAILPFHRSLRVANYDNQSYAAVIVGLESSPEELITKHGYEVDKVYPVEGV</sequence>
<dbReference type="InterPro" id="IPR005106">
    <property type="entry name" value="Asp/hSer_DH_NAD-bd"/>
</dbReference>
<dbReference type="Proteomes" id="UP000003093">
    <property type="component" value="Unassembled WGS sequence"/>
</dbReference>
<evidence type="ECO:0000259" key="22">
    <source>
        <dbReference type="Pfam" id="PF22101"/>
    </source>
</evidence>
<feature type="domain" description="Aspartate/homoserine dehydrogenase NAD-binding" evidence="21">
    <location>
        <begin position="22"/>
        <end position="141"/>
    </location>
</feature>
<dbReference type="EC" id="1.1.1.3" evidence="5 18"/>
<comment type="cofactor">
    <cofactor evidence="1">
        <name>a metal cation</name>
        <dbReference type="ChEBI" id="CHEBI:25213"/>
    </cofactor>
</comment>
<dbReference type="InterPro" id="IPR019811">
    <property type="entry name" value="HDH_CS"/>
</dbReference>
<evidence type="ECO:0000256" key="2">
    <source>
        <dbReference type="ARBA" id="ARBA00005056"/>
    </source>
</evidence>
<dbReference type="PANTHER" id="PTHR43331">
    <property type="entry name" value="HOMOSERINE DEHYDROGENASE"/>
    <property type="match status" value="1"/>
</dbReference>
<dbReference type="GO" id="GO:0046872">
    <property type="term" value="F:metal ion binding"/>
    <property type="evidence" value="ECO:0007669"/>
    <property type="project" value="UniProtKB-KW"/>
</dbReference>
<accession>A0ABC9PWL3</accession>
<keyword evidence="12" id="KW-0520">NAD</keyword>
<dbReference type="PROSITE" id="PS01042">
    <property type="entry name" value="HOMOSER_DHGENASE"/>
    <property type="match status" value="1"/>
</dbReference>
<dbReference type="AlphaFoldDB" id="A0ABC9PWL3"/>
<evidence type="ECO:0000256" key="7">
    <source>
        <dbReference type="ARBA" id="ARBA00022605"/>
    </source>
</evidence>
<dbReference type="Pfam" id="PF22101">
    <property type="entry name" value="HSD_C"/>
    <property type="match status" value="1"/>
</dbReference>
<evidence type="ECO:0000256" key="10">
    <source>
        <dbReference type="ARBA" id="ARBA00022857"/>
    </source>
</evidence>
<comment type="catalytic activity">
    <reaction evidence="15">
        <text>L-homoserine + NADP(+) = L-aspartate 4-semialdehyde + NADPH + H(+)</text>
        <dbReference type="Rhea" id="RHEA:15761"/>
        <dbReference type="ChEBI" id="CHEBI:15378"/>
        <dbReference type="ChEBI" id="CHEBI:57476"/>
        <dbReference type="ChEBI" id="CHEBI:57783"/>
        <dbReference type="ChEBI" id="CHEBI:58349"/>
        <dbReference type="ChEBI" id="CHEBI:537519"/>
        <dbReference type="EC" id="1.1.1.3"/>
    </reaction>
    <physiologicalReaction direction="right-to-left" evidence="15">
        <dbReference type="Rhea" id="RHEA:15763"/>
    </physiologicalReaction>
</comment>
<keyword evidence="8 18" id="KW-0791">Threonine biosynthesis</keyword>
<evidence type="ECO:0000256" key="15">
    <source>
        <dbReference type="ARBA" id="ARBA00048841"/>
    </source>
</evidence>
<protein>
    <recommendedName>
        <fullName evidence="6 18">Homoserine dehydrogenase</fullName>
        <ecNumber evidence="5 18">1.1.1.3</ecNumber>
    </recommendedName>
</protein>
<evidence type="ECO:0000313" key="23">
    <source>
        <dbReference type="EMBL" id="EIA12943.1"/>
    </source>
</evidence>
<dbReference type="GO" id="GO:0009086">
    <property type="term" value="P:methionine biosynthetic process"/>
    <property type="evidence" value="ECO:0007669"/>
    <property type="project" value="UniProtKB-KW"/>
</dbReference>
<evidence type="ECO:0000256" key="1">
    <source>
        <dbReference type="ARBA" id="ARBA00001920"/>
    </source>
</evidence>
<dbReference type="NCBIfam" id="NF004976">
    <property type="entry name" value="PRK06349.1"/>
    <property type="match status" value="1"/>
</dbReference>
<gene>
    <name evidence="23" type="ORF">ST398NM02_1330</name>
</gene>
<feature type="binding site" evidence="17">
    <location>
        <begin position="21"/>
        <end position="28"/>
    </location>
    <ligand>
        <name>NADP(+)</name>
        <dbReference type="ChEBI" id="CHEBI:58349"/>
    </ligand>
</feature>
<comment type="pathway">
    <text evidence="2 18">Amino-acid biosynthesis; L-threonine biosynthesis; L-threonine from L-aspartate: step 3/5.</text>
</comment>
<dbReference type="GO" id="GO:0009088">
    <property type="term" value="P:threonine biosynthetic process"/>
    <property type="evidence" value="ECO:0007669"/>
    <property type="project" value="UniProtKB-KW"/>
</dbReference>
<evidence type="ECO:0000256" key="19">
    <source>
        <dbReference type="RuleBase" id="RU004171"/>
    </source>
</evidence>
<dbReference type="FunFam" id="3.40.50.720:FF:000062">
    <property type="entry name" value="Homoserine dehydrogenase"/>
    <property type="match status" value="1"/>
</dbReference>
<keyword evidence="11 18" id="KW-0560">Oxidoreductase</keyword>
<dbReference type="Gene3D" id="3.30.70.3100">
    <property type="match status" value="1"/>
</dbReference>
<comment type="caution">
    <text evidence="23">The sequence shown here is derived from an EMBL/GenBank/DDBJ whole genome shotgun (WGS) entry which is preliminary data.</text>
</comment>
<reference evidence="23 24" key="1">
    <citation type="journal article" date="2012" name="MBio">
        <title>Identification of a highly transmissible animal-independent Staphylococcus aureus ST398 clone with distinct genomic and cell adhesion properties.</title>
        <authorList>
            <person name="Uhlemann A.C."/>
            <person name="Porcella S.F."/>
            <person name="Trivedi S."/>
            <person name="Sullivan S.B."/>
            <person name="Hafer C."/>
            <person name="Kennedy A.D."/>
            <person name="Barbian K.D."/>
            <person name="McCarthy A.J."/>
            <person name="Street C."/>
            <person name="Hirschberg D.L."/>
            <person name="Lipkin W.I."/>
            <person name="Lindsay J.A."/>
            <person name="DeLeo F.R."/>
            <person name="Lowy F.D."/>
        </authorList>
    </citation>
    <scope>NUCLEOTIDE SEQUENCE [LARGE SCALE GENOMIC DNA]</scope>
    <source>
        <strain evidence="23 24">DR10</strain>
    </source>
</reference>
<feature type="active site" description="Proton donor" evidence="16">
    <location>
        <position position="217"/>
    </location>
</feature>
<keyword evidence="13" id="KW-0915">Sodium</keyword>
<evidence type="ECO:0000256" key="3">
    <source>
        <dbReference type="ARBA" id="ARBA00005062"/>
    </source>
</evidence>
<feature type="domain" description="Homoserine dehydrogenase catalytic" evidence="20">
    <location>
        <begin position="149"/>
        <end position="327"/>
    </location>
</feature>
<dbReference type="Gene3D" id="3.30.360.10">
    <property type="entry name" value="Dihydrodipicolinate Reductase, domain 2"/>
    <property type="match status" value="1"/>
</dbReference>
<proteinExistence type="inferred from homology"/>
<dbReference type="Pfam" id="PF00742">
    <property type="entry name" value="Homoserine_dh"/>
    <property type="match status" value="1"/>
</dbReference>
<dbReference type="SUPFAM" id="SSF55347">
    <property type="entry name" value="Glyceraldehyde-3-phosphate dehydrogenase-like, C-terminal domain"/>
    <property type="match status" value="1"/>
</dbReference>
<organism evidence="23 24">
    <name type="scientific">Staphylococcus aureus subsp. aureus DR10</name>
    <dbReference type="NCBI Taxonomy" id="1155079"/>
    <lineage>
        <taxon>Bacteria</taxon>
        <taxon>Bacillati</taxon>
        <taxon>Bacillota</taxon>
        <taxon>Bacilli</taxon>
        <taxon>Bacillales</taxon>
        <taxon>Staphylococcaceae</taxon>
        <taxon>Staphylococcus</taxon>
    </lineage>
</organism>
<keyword evidence="14 18" id="KW-0486">Methionine biosynthesis</keyword>
<name>A0ABC9PWL3_STAA5</name>
<evidence type="ECO:0000256" key="17">
    <source>
        <dbReference type="PIRSR" id="PIRSR000098-2"/>
    </source>
</evidence>
<evidence type="ECO:0000256" key="9">
    <source>
        <dbReference type="ARBA" id="ARBA00022723"/>
    </source>
</evidence>
<evidence type="ECO:0000256" key="4">
    <source>
        <dbReference type="ARBA" id="ARBA00006753"/>
    </source>
</evidence>
<evidence type="ECO:0000256" key="13">
    <source>
        <dbReference type="ARBA" id="ARBA00023053"/>
    </source>
</evidence>
<evidence type="ECO:0000256" key="12">
    <source>
        <dbReference type="ARBA" id="ARBA00023027"/>
    </source>
</evidence>
<evidence type="ECO:0000256" key="18">
    <source>
        <dbReference type="RuleBase" id="RU000579"/>
    </source>
</evidence>
<dbReference type="Pfam" id="PF03447">
    <property type="entry name" value="NAD_binding_3"/>
    <property type="match status" value="1"/>
</dbReference>
<dbReference type="EMBL" id="AIDT01000031">
    <property type="protein sequence ID" value="EIA12943.1"/>
    <property type="molecule type" value="Genomic_DNA"/>
</dbReference>
<comment type="similarity">
    <text evidence="4 19">Belongs to the homoserine dehydrogenase family.</text>
</comment>
<dbReference type="InterPro" id="IPR016204">
    <property type="entry name" value="HDH"/>
</dbReference>
<keyword evidence="10 17" id="KW-0521">NADP</keyword>
<dbReference type="PANTHER" id="PTHR43331:SF1">
    <property type="entry name" value="HOMOSERINE DEHYDROGENASE"/>
    <property type="match status" value="1"/>
</dbReference>
<dbReference type="InterPro" id="IPR036291">
    <property type="entry name" value="NAD(P)-bd_dom_sf"/>
</dbReference>
<evidence type="ECO:0000256" key="16">
    <source>
        <dbReference type="PIRSR" id="PIRSR000098-1"/>
    </source>
</evidence>
<evidence type="ECO:0000259" key="21">
    <source>
        <dbReference type="Pfam" id="PF03447"/>
    </source>
</evidence>
<dbReference type="GO" id="GO:0004412">
    <property type="term" value="F:homoserine dehydrogenase activity"/>
    <property type="evidence" value="ECO:0007669"/>
    <property type="project" value="UniProtKB-EC"/>
</dbReference>
<feature type="binding site" evidence="17">
    <location>
        <position position="202"/>
    </location>
    <ligand>
        <name>L-homoserine</name>
        <dbReference type="ChEBI" id="CHEBI:57476"/>
    </ligand>
</feature>
<comment type="pathway">
    <text evidence="3 18">Amino-acid biosynthesis; L-methionine biosynthesis via de novo pathway; L-homoserine from L-aspartate: step 3/3.</text>
</comment>
<evidence type="ECO:0000256" key="11">
    <source>
        <dbReference type="ARBA" id="ARBA00023002"/>
    </source>
</evidence>
<evidence type="ECO:0000256" key="6">
    <source>
        <dbReference type="ARBA" id="ARBA00013376"/>
    </source>
</evidence>
<evidence type="ECO:0000256" key="5">
    <source>
        <dbReference type="ARBA" id="ARBA00013213"/>
    </source>
</evidence>
<evidence type="ECO:0000313" key="24">
    <source>
        <dbReference type="Proteomes" id="UP000003093"/>
    </source>
</evidence>
<evidence type="ECO:0000256" key="8">
    <source>
        <dbReference type="ARBA" id="ARBA00022697"/>
    </source>
</evidence>
<dbReference type="PIRSF" id="PIRSF000098">
    <property type="entry name" value="Homoser_dehydrog"/>
    <property type="match status" value="1"/>
</dbReference>
<feature type="domain" description="Homoserine dehydrogenase C-terminal" evidence="22">
    <location>
        <begin position="366"/>
        <end position="438"/>
    </location>
</feature>
<keyword evidence="9" id="KW-0479">Metal-binding</keyword>
<dbReference type="InterPro" id="IPR054326">
    <property type="entry name" value="HSD_C"/>
</dbReference>